<evidence type="ECO:0000256" key="1">
    <source>
        <dbReference type="ARBA" id="ARBA00000085"/>
    </source>
</evidence>
<dbReference type="SUPFAM" id="SSF52172">
    <property type="entry name" value="CheY-like"/>
    <property type="match status" value="1"/>
</dbReference>
<evidence type="ECO:0000256" key="6">
    <source>
        <dbReference type="PROSITE-ProRule" id="PRU00169"/>
    </source>
</evidence>
<evidence type="ECO:0000256" key="4">
    <source>
        <dbReference type="ARBA" id="ARBA00023015"/>
    </source>
</evidence>
<evidence type="ECO:0000256" key="7">
    <source>
        <dbReference type="SAM" id="Phobius"/>
    </source>
</evidence>
<dbReference type="InterPro" id="IPR011006">
    <property type="entry name" value="CheY-like_superfamily"/>
</dbReference>
<protein>
    <recommendedName>
        <fullName evidence="2">histidine kinase</fullName>
        <ecNumber evidence="2">2.7.13.3</ecNumber>
    </recommendedName>
</protein>
<evidence type="ECO:0000256" key="5">
    <source>
        <dbReference type="ARBA" id="ARBA00023163"/>
    </source>
</evidence>
<dbReference type="SMART" id="SM00448">
    <property type="entry name" value="REC"/>
    <property type="match status" value="1"/>
</dbReference>
<dbReference type="SUPFAM" id="SSF46689">
    <property type="entry name" value="Homeodomain-like"/>
    <property type="match status" value="1"/>
</dbReference>
<feature type="signal peptide" evidence="8">
    <location>
        <begin position="1"/>
        <end position="20"/>
    </location>
</feature>
<dbReference type="EC" id="2.7.13.3" evidence="2"/>
<dbReference type="SUPFAM" id="SSF47384">
    <property type="entry name" value="Homodimeric domain of signal transducing histidine kinase"/>
    <property type="match status" value="1"/>
</dbReference>
<keyword evidence="3 6" id="KW-0597">Phosphoprotein</keyword>
<keyword evidence="7" id="KW-0472">Membrane</keyword>
<keyword evidence="7" id="KW-0812">Transmembrane</keyword>
<dbReference type="GO" id="GO:0043565">
    <property type="term" value="F:sequence-specific DNA binding"/>
    <property type="evidence" value="ECO:0007669"/>
    <property type="project" value="InterPro"/>
</dbReference>
<proteinExistence type="predicted"/>
<organism evidence="11 12">
    <name type="scientific">Prevotella denticola</name>
    <dbReference type="NCBI Taxonomy" id="28129"/>
    <lineage>
        <taxon>Bacteria</taxon>
        <taxon>Pseudomonadati</taxon>
        <taxon>Bacteroidota</taxon>
        <taxon>Bacteroidia</taxon>
        <taxon>Bacteroidales</taxon>
        <taxon>Prevotellaceae</taxon>
        <taxon>Prevotella</taxon>
    </lineage>
</organism>
<dbReference type="Pfam" id="PF00072">
    <property type="entry name" value="Response_reg"/>
    <property type="match status" value="1"/>
</dbReference>
<name>A0A379E648_9BACT</name>
<dbReference type="PROSITE" id="PS01124">
    <property type="entry name" value="HTH_ARAC_FAMILY_2"/>
    <property type="match status" value="1"/>
</dbReference>
<feature type="transmembrane region" description="Helical" evidence="7">
    <location>
        <begin position="334"/>
        <end position="356"/>
    </location>
</feature>
<evidence type="ECO:0000256" key="3">
    <source>
        <dbReference type="ARBA" id="ARBA00022553"/>
    </source>
</evidence>
<dbReference type="GO" id="GO:0003700">
    <property type="term" value="F:DNA-binding transcription factor activity"/>
    <property type="evidence" value="ECO:0007669"/>
    <property type="project" value="InterPro"/>
</dbReference>
<evidence type="ECO:0000313" key="11">
    <source>
        <dbReference type="EMBL" id="SUB87802.1"/>
    </source>
</evidence>
<dbReference type="Gene3D" id="3.40.50.2300">
    <property type="match status" value="3"/>
</dbReference>
<comment type="catalytic activity">
    <reaction evidence="1">
        <text>ATP + protein L-histidine = ADP + protein N-phospho-L-histidine.</text>
        <dbReference type="EC" id="2.7.13.3"/>
    </reaction>
</comment>
<dbReference type="InterPro" id="IPR036097">
    <property type="entry name" value="HisK_dim/P_sf"/>
</dbReference>
<dbReference type="InterPro" id="IPR025997">
    <property type="entry name" value="SBP_2_dom"/>
</dbReference>
<dbReference type="SMART" id="SM00342">
    <property type="entry name" value="HTH_ARAC"/>
    <property type="match status" value="1"/>
</dbReference>
<gene>
    <name evidence="11" type="primary">phoP_1</name>
    <name evidence="11" type="ORF">NCTC13067_01483</name>
</gene>
<reference evidence="11 12" key="1">
    <citation type="submission" date="2018-06" db="EMBL/GenBank/DDBJ databases">
        <authorList>
            <consortium name="Pathogen Informatics"/>
            <person name="Doyle S."/>
        </authorList>
    </citation>
    <scope>NUCLEOTIDE SEQUENCE [LARGE SCALE GENOMIC DNA]</scope>
    <source>
        <strain evidence="11 12">NCTC13067</strain>
    </source>
</reference>
<feature type="chain" id="PRO_5016804459" description="histidine kinase" evidence="8">
    <location>
        <begin position="21"/>
        <end position="716"/>
    </location>
</feature>
<evidence type="ECO:0000256" key="8">
    <source>
        <dbReference type="SAM" id="SignalP"/>
    </source>
</evidence>
<feature type="domain" description="HTH araC/xylS-type" evidence="9">
    <location>
        <begin position="617"/>
        <end position="716"/>
    </location>
</feature>
<evidence type="ECO:0000256" key="2">
    <source>
        <dbReference type="ARBA" id="ARBA00012438"/>
    </source>
</evidence>
<dbReference type="InterPro" id="IPR003661">
    <property type="entry name" value="HisK_dim/P_dom"/>
</dbReference>
<dbReference type="EMBL" id="UGTM01000001">
    <property type="protein sequence ID" value="SUB87802.1"/>
    <property type="molecule type" value="Genomic_DNA"/>
</dbReference>
<keyword evidence="8" id="KW-0732">Signal</keyword>
<dbReference type="PANTHER" id="PTHR43547:SF2">
    <property type="entry name" value="HYBRID SIGNAL TRANSDUCTION HISTIDINE KINASE C"/>
    <property type="match status" value="1"/>
</dbReference>
<dbReference type="Pfam" id="PF12833">
    <property type="entry name" value="HTH_18"/>
    <property type="match status" value="1"/>
</dbReference>
<keyword evidence="7" id="KW-1133">Transmembrane helix</keyword>
<keyword evidence="5" id="KW-0804">Transcription</keyword>
<evidence type="ECO:0000259" key="9">
    <source>
        <dbReference type="PROSITE" id="PS01124"/>
    </source>
</evidence>
<dbReference type="GO" id="GO:0000155">
    <property type="term" value="F:phosphorelay sensor kinase activity"/>
    <property type="evidence" value="ECO:0007669"/>
    <property type="project" value="InterPro"/>
</dbReference>
<dbReference type="PANTHER" id="PTHR43547">
    <property type="entry name" value="TWO-COMPONENT HISTIDINE KINASE"/>
    <property type="match status" value="1"/>
</dbReference>
<dbReference type="Proteomes" id="UP000255469">
    <property type="component" value="Unassembled WGS sequence"/>
</dbReference>
<dbReference type="InterPro" id="IPR028082">
    <property type="entry name" value="Peripla_BP_I"/>
</dbReference>
<accession>A0A379E648</accession>
<evidence type="ECO:0000313" key="12">
    <source>
        <dbReference type="Proteomes" id="UP000255469"/>
    </source>
</evidence>
<dbReference type="CDD" id="cd06308">
    <property type="entry name" value="PBP1_sensor_kinase-like"/>
    <property type="match status" value="1"/>
</dbReference>
<sequence>MKPRHLCSLLILLFLFMSCSETPRYTIGVSQCSDDGWRKKVNREIRIGQYQYGDVEVRITNADNKDDRQVRQIDSLVREKVDLLVVAPSNIETVTPAIDRAYKSGIPVIVYDRKTASRNYTAYIGSDNVEIGRIIGRFIAASLKGKGDVVEITGLDGSSPVSERHKGFMEVMRSFPRITVHTIHGDWKTSTARRLMTDYLRSGKPADYVFGHNDGEAYGAYLAAKEAGKTRSMKFVGIDGLPGPGEGIDYVRKGILNGTFIYPTKGEAIVSLAMKILTHRPYKRENLLHSTIVTAENAEVVTMQNQEIEEQSKNLDTIYNQIDTYIRRAQSQRMIIVLSAVVILLLLTTIVVFYRYMKEKNRVSRKTQELAEQRIDFFTRASHELRTPLTLVVDPLARALCLPQVKGELRQLLEMAYGNTRTLLRITGSLTEDEHIMEELVDDNTDGVRKDNLRRQIMDNADDDRMTVLVVDDNKDIRAYLQLTLQDTYRVLLASDGRQGLQLAKENIPDLIVSDVMMPVMDGLELCRRIKDETLTAHIPILLLTARSQESQRIEGYATGADAYITKPFSGKLLKVRIGNLLQNRKRLHQLFASNDIDGTGENRPSPLGGRDREFIRMLNDTLHRNIANPKLKVEDIGDEMGLSRVQLYRKVKALTGLTPNELIRKTRLQEACRLLKTTDGTIQEIAFSVGFSTPGYFTTCFRQEFGMYPNDARDR</sequence>
<dbReference type="AlphaFoldDB" id="A0A379E648"/>
<feature type="domain" description="Response regulatory" evidence="10">
    <location>
        <begin position="467"/>
        <end position="582"/>
    </location>
</feature>
<feature type="modified residue" description="4-aspartylphosphate" evidence="6">
    <location>
        <position position="515"/>
    </location>
</feature>
<dbReference type="CDD" id="cd17574">
    <property type="entry name" value="REC_OmpR"/>
    <property type="match status" value="1"/>
</dbReference>
<dbReference type="InterPro" id="IPR009057">
    <property type="entry name" value="Homeodomain-like_sf"/>
</dbReference>
<dbReference type="CDD" id="cd00082">
    <property type="entry name" value="HisKA"/>
    <property type="match status" value="1"/>
</dbReference>
<dbReference type="PROSITE" id="PS51257">
    <property type="entry name" value="PROKAR_LIPOPROTEIN"/>
    <property type="match status" value="1"/>
</dbReference>
<dbReference type="Gene3D" id="1.10.10.60">
    <property type="entry name" value="Homeodomain-like"/>
    <property type="match status" value="1"/>
</dbReference>
<dbReference type="Gene3D" id="1.10.287.130">
    <property type="match status" value="1"/>
</dbReference>
<dbReference type="PROSITE" id="PS50110">
    <property type="entry name" value="RESPONSE_REGULATORY"/>
    <property type="match status" value="1"/>
</dbReference>
<dbReference type="InterPro" id="IPR001789">
    <property type="entry name" value="Sig_transdc_resp-reg_receiver"/>
</dbReference>
<evidence type="ECO:0000259" key="10">
    <source>
        <dbReference type="PROSITE" id="PS50110"/>
    </source>
</evidence>
<dbReference type="RefSeq" id="WP_025067128.1">
    <property type="nucleotide sequence ID" value="NZ_CAUVPN010000001.1"/>
</dbReference>
<dbReference type="Pfam" id="PF13407">
    <property type="entry name" value="Peripla_BP_4"/>
    <property type="match status" value="1"/>
</dbReference>
<dbReference type="SUPFAM" id="SSF53822">
    <property type="entry name" value="Periplasmic binding protein-like I"/>
    <property type="match status" value="1"/>
</dbReference>
<dbReference type="FunFam" id="3.40.50.2300:FF:000138">
    <property type="entry name" value="Two-component system sensor histidine kinase/response regulator"/>
    <property type="match status" value="1"/>
</dbReference>
<keyword evidence="4" id="KW-0805">Transcription regulation</keyword>
<dbReference type="InterPro" id="IPR018060">
    <property type="entry name" value="HTH_AraC"/>
</dbReference>